<dbReference type="VEuPathDB" id="PlasmoDB:PRG01_0002300"/>
<dbReference type="InterPro" id="IPR011992">
    <property type="entry name" value="EF-hand-dom_pair"/>
</dbReference>
<evidence type="ECO:0000313" key="3">
    <source>
        <dbReference type="EMBL" id="SOV74854.1"/>
    </source>
</evidence>
<gene>
    <name evidence="4" type="ORF">PRG01_0002300</name>
    <name evidence="3" type="ORF">PRG01_0100400</name>
</gene>
<evidence type="ECO:0000256" key="2">
    <source>
        <dbReference type="SAM" id="SignalP"/>
    </source>
</evidence>
<proteinExistence type="predicted"/>
<dbReference type="EMBL" id="OFAE01000014">
    <property type="protein sequence ID" value="SOV84069.1"/>
    <property type="molecule type" value="Genomic_DNA"/>
</dbReference>
<evidence type="ECO:0000313" key="5">
    <source>
        <dbReference type="Proteomes" id="UP000240500"/>
    </source>
</evidence>
<dbReference type="SUPFAM" id="SSF47473">
    <property type="entry name" value="EF-hand"/>
    <property type="match status" value="1"/>
</dbReference>
<organism evidence="3 5">
    <name type="scientific">Plasmodium reichenowi</name>
    <dbReference type="NCBI Taxonomy" id="5854"/>
    <lineage>
        <taxon>Eukaryota</taxon>
        <taxon>Sar</taxon>
        <taxon>Alveolata</taxon>
        <taxon>Apicomplexa</taxon>
        <taxon>Aconoidasida</taxon>
        <taxon>Haemosporida</taxon>
        <taxon>Plasmodiidae</taxon>
        <taxon>Plasmodium</taxon>
        <taxon>Plasmodium (Laverania)</taxon>
    </lineage>
</organism>
<dbReference type="AlphaFoldDB" id="A0A2P9D1B8"/>
<dbReference type="Proteomes" id="UP000240500">
    <property type="component" value="Chromosome 1"/>
</dbReference>
<dbReference type="OrthoDB" id="379020at2759"/>
<feature type="signal peptide" evidence="2">
    <location>
        <begin position="1"/>
        <end position="18"/>
    </location>
</feature>
<name>A0A2P9D1B8_PLARE</name>
<dbReference type="VEuPathDB" id="PlasmoDB:PRCDC_0043200"/>
<sequence>MKVHIINILLFHLPLNILENTHNKTHTTPSHTTKIPTTRLLCECELYAPANYDNDLEMKRVMQQFEDRTSQRFEEYDERIKTTRQKYKEQCDKEMQKIILKDKLEKQMAEKLTTLETKITTDDIPTCGCEKSLADKVEKGCLRCAQNLGGIVAPSTGVLSGIGEAAISMLQPLAITAAENAAKDAATALATQAGIDAVKFEIKQLLTHFTQKELLFDLKLIVKETTFDNGPALFQSAEELANGTCIVEGKEIGGNTFCSTILRGKDTTFGPYAKAGATAYETELASQTTTLTEAKVGAVNATYAGYHASIIASIVAIVVIVLIMVIIYKILRYKRKKKMKKKLQYIKLLEE</sequence>
<dbReference type="Proteomes" id="UP000240500">
    <property type="component" value="Unassembled WGS sequence"/>
</dbReference>
<reference evidence="3 5" key="1">
    <citation type="submission" date="2016-09" db="EMBL/GenBank/DDBJ databases">
        <authorList>
            <consortium name="Pathogen Informatics"/>
        </authorList>
    </citation>
    <scope>NUCLEOTIDE SEQUENCE [LARGE SCALE GENOMIC DNA]</scope>
</reference>
<keyword evidence="1" id="KW-0472">Membrane</keyword>
<feature type="transmembrane region" description="Helical" evidence="1">
    <location>
        <begin position="310"/>
        <end position="331"/>
    </location>
</feature>
<dbReference type="EMBL" id="LT969564">
    <property type="protein sequence ID" value="SOV74854.1"/>
    <property type="molecule type" value="Genomic_DNA"/>
</dbReference>
<evidence type="ECO:0000313" key="4">
    <source>
        <dbReference type="EMBL" id="SOV84069.1"/>
    </source>
</evidence>
<dbReference type="Pfam" id="PF02009">
    <property type="entry name" value="RIFIN"/>
    <property type="match status" value="1"/>
</dbReference>
<dbReference type="NCBIfam" id="TIGR01477">
    <property type="entry name" value="RIFIN"/>
    <property type="match status" value="1"/>
</dbReference>
<feature type="chain" id="PRO_5015085761" evidence="2">
    <location>
        <begin position="19"/>
        <end position="351"/>
    </location>
</feature>
<accession>A0A2P9D1B8</accession>
<protein>
    <submittedName>
        <fullName evidence="3">Rifin PIR protein, putative</fullName>
    </submittedName>
</protein>
<keyword evidence="1" id="KW-1133">Transmembrane helix</keyword>
<dbReference type="InterPro" id="IPR006373">
    <property type="entry name" value="VSA_Rifin"/>
</dbReference>
<keyword evidence="1" id="KW-0812">Transmembrane</keyword>
<keyword evidence="2" id="KW-0732">Signal</keyword>
<evidence type="ECO:0000256" key="1">
    <source>
        <dbReference type="SAM" id="Phobius"/>
    </source>
</evidence>
<dbReference type="VEuPathDB" id="PlasmoDB:PRG01_0100400"/>